<dbReference type="AlphaFoldDB" id="A0A645DAY3"/>
<dbReference type="InterPro" id="IPR016032">
    <property type="entry name" value="Sig_transdc_resp-reg_C-effctor"/>
</dbReference>
<proteinExistence type="predicted"/>
<accession>A0A645DAY3</accession>
<dbReference type="SMART" id="SM00421">
    <property type="entry name" value="HTH_LUXR"/>
    <property type="match status" value="1"/>
</dbReference>
<dbReference type="Gene3D" id="1.10.10.10">
    <property type="entry name" value="Winged helix-like DNA-binding domain superfamily/Winged helix DNA-binding domain"/>
    <property type="match status" value="1"/>
</dbReference>
<evidence type="ECO:0000259" key="1">
    <source>
        <dbReference type="SMART" id="SM00421"/>
    </source>
</evidence>
<evidence type="ECO:0000313" key="2">
    <source>
        <dbReference type="EMBL" id="MPM86347.1"/>
    </source>
</evidence>
<dbReference type="EMBL" id="VSSQ01034411">
    <property type="protein sequence ID" value="MPM86347.1"/>
    <property type="molecule type" value="Genomic_DNA"/>
</dbReference>
<dbReference type="InterPro" id="IPR036388">
    <property type="entry name" value="WH-like_DNA-bd_sf"/>
</dbReference>
<dbReference type="SUPFAM" id="SSF46894">
    <property type="entry name" value="C-terminal effector domain of the bipartite response regulators"/>
    <property type="match status" value="1"/>
</dbReference>
<dbReference type="GO" id="GO:0006355">
    <property type="term" value="P:regulation of DNA-templated transcription"/>
    <property type="evidence" value="ECO:0007669"/>
    <property type="project" value="InterPro"/>
</dbReference>
<sequence>MAELRAAIALRTQQTKLWTQASDSLFEPLGEVALLATPRGYITHCAPHARERLSGEGGIVREEQLWHRSTGIRQRLHHALAQAAAGMRCVPVHIPALGGAAPSMRVDFTRADPRLGMMNETLVFVRVRFADMPADVSVELLRQAFPITQAEAQVLASLIRGETTKDIVVRTGASIHTVRKQISMLMTKMECTRQLELVSKARALF</sequence>
<dbReference type="GO" id="GO:0003677">
    <property type="term" value="F:DNA binding"/>
    <property type="evidence" value="ECO:0007669"/>
    <property type="project" value="InterPro"/>
</dbReference>
<protein>
    <recommendedName>
        <fullName evidence="1">HTH luxR-type domain-containing protein</fullName>
    </recommendedName>
</protein>
<gene>
    <name evidence="2" type="ORF">SDC9_133436</name>
</gene>
<comment type="caution">
    <text evidence="2">The sequence shown here is derived from an EMBL/GenBank/DDBJ whole genome shotgun (WGS) entry which is preliminary data.</text>
</comment>
<name>A0A645DAY3_9ZZZZ</name>
<reference evidence="2" key="1">
    <citation type="submission" date="2019-08" db="EMBL/GenBank/DDBJ databases">
        <authorList>
            <person name="Kucharzyk K."/>
            <person name="Murdoch R.W."/>
            <person name="Higgins S."/>
            <person name="Loffler F."/>
        </authorList>
    </citation>
    <scope>NUCLEOTIDE SEQUENCE</scope>
</reference>
<organism evidence="2">
    <name type="scientific">bioreactor metagenome</name>
    <dbReference type="NCBI Taxonomy" id="1076179"/>
    <lineage>
        <taxon>unclassified sequences</taxon>
        <taxon>metagenomes</taxon>
        <taxon>ecological metagenomes</taxon>
    </lineage>
</organism>
<dbReference type="Pfam" id="PF00196">
    <property type="entry name" value="GerE"/>
    <property type="match status" value="1"/>
</dbReference>
<dbReference type="InterPro" id="IPR000792">
    <property type="entry name" value="Tscrpt_reg_LuxR_C"/>
</dbReference>
<feature type="domain" description="HTH luxR-type" evidence="1">
    <location>
        <begin position="144"/>
        <end position="201"/>
    </location>
</feature>